<accession>A0A3B3TEM2</accession>
<keyword evidence="1" id="KW-0812">Transmembrane</keyword>
<keyword evidence="1" id="KW-0472">Membrane</keyword>
<feature type="transmembrane region" description="Helical" evidence="1">
    <location>
        <begin position="30"/>
        <end position="48"/>
    </location>
</feature>
<name>A0A3B3TEM2_9TELE</name>
<evidence type="ECO:0000256" key="1">
    <source>
        <dbReference type="SAM" id="Phobius"/>
    </source>
</evidence>
<dbReference type="STRING" id="1676925.ENSPKIP00000040874"/>
<dbReference type="InterPro" id="IPR026788">
    <property type="entry name" value="Tmem141"/>
</dbReference>
<reference evidence="2" key="1">
    <citation type="submission" date="2025-05" db="UniProtKB">
        <authorList>
            <consortium name="Ensembl"/>
        </authorList>
    </citation>
    <scope>IDENTIFICATION</scope>
</reference>
<keyword evidence="3" id="KW-1185">Reference proteome</keyword>
<proteinExistence type="predicted"/>
<dbReference type="Ensembl" id="ENSPKIT00000021889.1">
    <property type="protein sequence ID" value="ENSPKIP00000040863.1"/>
    <property type="gene ID" value="ENSPKIG00000017663.1"/>
</dbReference>
<organism evidence="2 3">
    <name type="scientific">Paramormyrops kingsleyae</name>
    <dbReference type="NCBI Taxonomy" id="1676925"/>
    <lineage>
        <taxon>Eukaryota</taxon>
        <taxon>Metazoa</taxon>
        <taxon>Chordata</taxon>
        <taxon>Craniata</taxon>
        <taxon>Vertebrata</taxon>
        <taxon>Euteleostomi</taxon>
        <taxon>Actinopterygii</taxon>
        <taxon>Neopterygii</taxon>
        <taxon>Teleostei</taxon>
        <taxon>Osteoglossocephala</taxon>
        <taxon>Osteoglossomorpha</taxon>
        <taxon>Osteoglossiformes</taxon>
        <taxon>Mormyridae</taxon>
        <taxon>Paramormyrops</taxon>
    </lineage>
</organism>
<evidence type="ECO:0000313" key="2">
    <source>
        <dbReference type="Ensembl" id="ENSPKIP00000040863.1"/>
    </source>
</evidence>
<dbReference type="GeneTree" id="ENSGT00940000153116"/>
<dbReference type="Proteomes" id="UP000261540">
    <property type="component" value="Unplaced"/>
</dbReference>
<dbReference type="PANTHER" id="PTHR47229:SF1">
    <property type="entry name" value="TRANSMEMBRANE PROTEIN 141"/>
    <property type="match status" value="1"/>
</dbReference>
<dbReference type="Ensembl" id="ENSPKIT00000021900.1">
    <property type="protein sequence ID" value="ENSPKIP00000040874.1"/>
    <property type="gene ID" value="ENSPKIG00000017663.1"/>
</dbReference>
<dbReference type="InterPro" id="IPR038259">
    <property type="entry name" value="Tmem141_sf"/>
</dbReference>
<dbReference type="PANTHER" id="PTHR47229">
    <property type="entry name" value="TRANSMEMBRANE PROTEIN 141"/>
    <property type="match status" value="1"/>
</dbReference>
<dbReference type="Pfam" id="PF15110">
    <property type="entry name" value="TMEM141"/>
    <property type="match status" value="1"/>
</dbReference>
<protein>
    <submittedName>
        <fullName evidence="2">Transmembrane protein 141</fullName>
    </submittedName>
</protein>
<keyword evidence="1" id="KW-1133">Transmembrane helix</keyword>
<dbReference type="AlphaFoldDB" id="A0A3B3TEM2"/>
<dbReference type="Gene3D" id="1.10.3350.20">
    <property type="entry name" value="Tmem141 protein family"/>
    <property type="match status" value="1"/>
</dbReference>
<evidence type="ECO:0000313" key="3">
    <source>
        <dbReference type="Proteomes" id="UP000261540"/>
    </source>
</evidence>
<sequence length="166" mass="18871">MVNLGISKVDDAVAAKHPGLQHYAACQSRAFMTGMGTFIFGTAGLFALQKALQRRLHYPLQWNLLLSVVAGSVCSYTVTRWETQKCSDLWMYLETGSYPDRAPESKCLSPPVIRYWPVSTLLGGKCQIQLILLSRNVAYQFYFFFCKNEGYFFLPTDSLFFFKNCT</sequence>